<evidence type="ECO:0000313" key="3">
    <source>
        <dbReference type="Proteomes" id="UP001165283"/>
    </source>
</evidence>
<reference evidence="2" key="1">
    <citation type="submission" date="2021-04" db="EMBL/GenBank/DDBJ databases">
        <title>Pseudonocardia sp. nov., isolated from sandy soil of mangrove forest.</title>
        <authorList>
            <person name="Zan Z."/>
            <person name="Huang R."/>
            <person name="Liu W."/>
        </authorList>
    </citation>
    <scope>NUCLEOTIDE SEQUENCE</scope>
    <source>
        <strain evidence="2">S2-4</strain>
    </source>
</reference>
<gene>
    <name evidence="2" type="ORF">KDL28_22840</name>
</gene>
<organism evidence="2 3">
    <name type="scientific">Pseudonocardia humida</name>
    <dbReference type="NCBI Taxonomy" id="2800819"/>
    <lineage>
        <taxon>Bacteria</taxon>
        <taxon>Bacillati</taxon>
        <taxon>Actinomycetota</taxon>
        <taxon>Actinomycetes</taxon>
        <taxon>Pseudonocardiales</taxon>
        <taxon>Pseudonocardiaceae</taxon>
        <taxon>Pseudonocardia</taxon>
    </lineage>
</organism>
<comment type="caution">
    <text evidence="2">The sequence shown here is derived from an EMBL/GenBank/DDBJ whole genome shotgun (WGS) entry which is preliminary data.</text>
</comment>
<sequence>MRSTISPSSLTQRRFPISTANPASVMPMTNRSHGERGIGSRVGRSPAARGPEPAGTGSVAVLMAGP</sequence>
<dbReference type="Proteomes" id="UP001165283">
    <property type="component" value="Unassembled WGS sequence"/>
</dbReference>
<dbReference type="RefSeq" id="WP_252441551.1">
    <property type="nucleotide sequence ID" value="NZ_JAGSOV010000047.1"/>
</dbReference>
<keyword evidence="3" id="KW-1185">Reference proteome</keyword>
<feature type="region of interest" description="Disordered" evidence="1">
    <location>
        <begin position="1"/>
        <end position="66"/>
    </location>
</feature>
<proteinExistence type="predicted"/>
<protein>
    <submittedName>
        <fullName evidence="2">Uncharacterized protein</fullName>
    </submittedName>
</protein>
<feature type="compositionally biased region" description="Polar residues" evidence="1">
    <location>
        <begin position="1"/>
        <end position="31"/>
    </location>
</feature>
<name>A0ABT1A4M7_9PSEU</name>
<evidence type="ECO:0000313" key="2">
    <source>
        <dbReference type="EMBL" id="MCO1657903.1"/>
    </source>
</evidence>
<accession>A0ABT1A4M7</accession>
<evidence type="ECO:0000256" key="1">
    <source>
        <dbReference type="SAM" id="MobiDB-lite"/>
    </source>
</evidence>
<dbReference type="EMBL" id="JAGSOV010000047">
    <property type="protein sequence ID" value="MCO1657903.1"/>
    <property type="molecule type" value="Genomic_DNA"/>
</dbReference>